<dbReference type="PANTHER" id="PTHR43130">
    <property type="entry name" value="ARAC-FAMILY TRANSCRIPTIONAL REGULATOR"/>
    <property type="match status" value="1"/>
</dbReference>
<dbReference type="SUPFAM" id="SSF52317">
    <property type="entry name" value="Class I glutamine amidotransferase-like"/>
    <property type="match status" value="1"/>
</dbReference>
<dbReference type="RefSeq" id="WP_199020064.1">
    <property type="nucleotide sequence ID" value="NZ_JAELUP010000077.1"/>
</dbReference>
<dbReference type="EMBL" id="JAELUP010000077">
    <property type="protein sequence ID" value="MBJ6362521.1"/>
    <property type="molecule type" value="Genomic_DNA"/>
</dbReference>
<accession>A0A934J0C3</accession>
<feature type="domain" description="DJ-1/PfpI" evidence="1">
    <location>
        <begin position="5"/>
        <end position="179"/>
    </location>
</feature>
<dbReference type="PANTHER" id="PTHR43130:SF14">
    <property type="entry name" value="DJ-1_PFPI DOMAIN-CONTAINING PROTEIN"/>
    <property type="match status" value="1"/>
</dbReference>
<evidence type="ECO:0000313" key="3">
    <source>
        <dbReference type="Proteomes" id="UP000640274"/>
    </source>
</evidence>
<dbReference type="InterPro" id="IPR052158">
    <property type="entry name" value="INH-QAR"/>
</dbReference>
<dbReference type="CDD" id="cd03139">
    <property type="entry name" value="GATase1_PfpI_2"/>
    <property type="match status" value="1"/>
</dbReference>
<dbReference type="Pfam" id="PF01965">
    <property type="entry name" value="DJ-1_PfpI"/>
    <property type="match status" value="1"/>
</dbReference>
<proteinExistence type="predicted"/>
<organism evidence="2 3">
    <name type="scientific">Paenibacillus roseus</name>
    <dbReference type="NCBI Taxonomy" id="2798579"/>
    <lineage>
        <taxon>Bacteria</taxon>
        <taxon>Bacillati</taxon>
        <taxon>Bacillota</taxon>
        <taxon>Bacilli</taxon>
        <taxon>Bacillales</taxon>
        <taxon>Paenibacillaceae</taxon>
        <taxon>Paenibacillus</taxon>
    </lineage>
</organism>
<name>A0A934J0C3_9BACL</name>
<keyword evidence="3" id="KW-1185">Reference proteome</keyword>
<gene>
    <name evidence="2" type="ORF">JFN88_14900</name>
</gene>
<dbReference type="Gene3D" id="3.40.50.880">
    <property type="match status" value="1"/>
</dbReference>
<dbReference type="AlphaFoldDB" id="A0A934J0C3"/>
<dbReference type="GO" id="GO:0006355">
    <property type="term" value="P:regulation of DNA-templated transcription"/>
    <property type="evidence" value="ECO:0007669"/>
    <property type="project" value="TreeGrafter"/>
</dbReference>
<reference evidence="2" key="1">
    <citation type="submission" date="2020-12" db="EMBL/GenBank/DDBJ databases">
        <authorList>
            <person name="Huq M.A."/>
        </authorList>
    </citation>
    <scope>NUCLEOTIDE SEQUENCE</scope>
    <source>
        <strain evidence="2">MAHUQ-46</strain>
    </source>
</reference>
<dbReference type="Proteomes" id="UP000640274">
    <property type="component" value="Unassembled WGS sequence"/>
</dbReference>
<evidence type="ECO:0000313" key="2">
    <source>
        <dbReference type="EMBL" id="MBJ6362521.1"/>
    </source>
</evidence>
<sequence length="201" mass="22031">MKPISVGILLFDDADTLDFVGPLETFALVQVQQDEHNFGPAFRTFTFSLQGTSIKTAQGVTIIPDYSESQIPPCDILIVPGGPAARRATDQDDFVKWLRHTGANIPTVAAVCTGAFLLAHAGLLHNKKATTHWLSIDQFRAQFPDTEIIEHVKFVDEGNLITSGGISSGINMALHIIEQRFGKEVATRTARILDLDLSCEW</sequence>
<comment type="caution">
    <text evidence="2">The sequence shown here is derived from an EMBL/GenBank/DDBJ whole genome shotgun (WGS) entry which is preliminary data.</text>
</comment>
<dbReference type="InterPro" id="IPR029062">
    <property type="entry name" value="Class_I_gatase-like"/>
</dbReference>
<dbReference type="InterPro" id="IPR002818">
    <property type="entry name" value="DJ-1/PfpI"/>
</dbReference>
<protein>
    <submittedName>
        <fullName evidence="2">DJ-1/PfpI family protein</fullName>
    </submittedName>
</protein>
<evidence type="ECO:0000259" key="1">
    <source>
        <dbReference type="Pfam" id="PF01965"/>
    </source>
</evidence>